<name>D5V5K6_ARCNC</name>
<feature type="transmembrane region" description="Helical" evidence="1">
    <location>
        <begin position="12"/>
        <end position="33"/>
    </location>
</feature>
<feature type="transmembrane region" description="Helical" evidence="1">
    <location>
        <begin position="340"/>
        <end position="365"/>
    </location>
</feature>
<dbReference type="HOGENOM" id="CLU_031962_2_0_7"/>
<dbReference type="PANTHER" id="PTHR34219">
    <property type="entry name" value="IRON-REGULATED INNER MEMBRANE PROTEIN-RELATED"/>
    <property type="match status" value="1"/>
</dbReference>
<evidence type="ECO:0000256" key="1">
    <source>
        <dbReference type="SAM" id="Phobius"/>
    </source>
</evidence>
<dbReference type="eggNOG" id="COG3182">
    <property type="taxonomic scope" value="Bacteria"/>
</dbReference>
<sequence precursor="true">MHKKFLFKVHMILGLTAGVILLIMGITGAMLSYQKEILKYINKDSFIVEVPSTKRLSGKEILEKFEQKFPDAKINAFIFSSSANRSVVINVKANGEGKQARRGINYYINPYTSEVLPSTQGYTFFKLIERIHRGLIIGEVGKQISGICTFALLILMFSGIYVYWKRIKNSFFKSFTFSFKNKKRAFLSNMHFAIGMWVIPFYLLLCITGVTMTYDWVKDGLYKVSGVEKPIRQKRMPAANNKKGEVTVSISNGDVEKIVQLFNKNVKEYENATLQIGKKSDVVKISYFAKNAIHDRARSEITLNTKTNKVIKDDKFEDKALNDRLMRSIIPLHTGEYFGLLVQGILGISSLMMVLFTITGFMMYFKRKEKKSAKKI</sequence>
<protein>
    <submittedName>
        <fullName evidence="2">PepSY-associated TM helix domain protein</fullName>
    </submittedName>
</protein>
<proteinExistence type="predicted"/>
<keyword evidence="3" id="KW-1185">Reference proteome</keyword>
<evidence type="ECO:0000313" key="2">
    <source>
        <dbReference type="EMBL" id="ADG92042.1"/>
    </source>
</evidence>
<keyword evidence="1" id="KW-1133">Transmembrane helix</keyword>
<dbReference type="OrthoDB" id="9816402at2"/>
<dbReference type="Pfam" id="PF03929">
    <property type="entry name" value="PepSY_TM"/>
    <property type="match status" value="1"/>
</dbReference>
<dbReference type="RefSeq" id="WP_013134187.1">
    <property type="nucleotide sequence ID" value="NC_014166.1"/>
</dbReference>
<reference evidence="2 3" key="1">
    <citation type="journal article" date="2010" name="Stand. Genomic Sci.">
        <title>Complete genome sequence of Arcobacter nitrofigilis type strain (CI).</title>
        <authorList>
            <person name="Pati A."/>
            <person name="Gronow S."/>
            <person name="Lapidus A."/>
            <person name="Copeland A."/>
            <person name="Glavina Del Rio T."/>
            <person name="Nolan M."/>
            <person name="Lucas S."/>
            <person name="Tice H."/>
            <person name="Cheng J.F."/>
            <person name="Han C."/>
            <person name="Chertkov O."/>
            <person name="Bruce D."/>
            <person name="Tapia R."/>
            <person name="Goodwin L."/>
            <person name="Pitluck S."/>
            <person name="Liolios K."/>
            <person name="Ivanova N."/>
            <person name="Mavromatis K."/>
            <person name="Chen A."/>
            <person name="Palaniappan K."/>
            <person name="Land M."/>
            <person name="Hauser L."/>
            <person name="Chang Y.J."/>
            <person name="Jeffries C.D."/>
            <person name="Detter J.C."/>
            <person name="Rohde M."/>
            <person name="Goker M."/>
            <person name="Bristow J."/>
            <person name="Eisen J.A."/>
            <person name="Markowitz V."/>
            <person name="Hugenholtz P."/>
            <person name="Klenk H.P."/>
            <person name="Kyrpides N.C."/>
        </authorList>
    </citation>
    <scope>NUCLEOTIDE SEQUENCE [LARGE SCALE GENOMIC DNA]</scope>
    <source>
        <strain evidence="3">ATCC 33309 / DSM 7299 / CCUG 15893 / LMG 7604 / NCTC 12251 / CI</strain>
    </source>
</reference>
<dbReference type="InterPro" id="IPR005625">
    <property type="entry name" value="PepSY-ass_TM"/>
</dbReference>
<gene>
    <name evidence="2" type="ordered locus">Arnit_0377</name>
</gene>
<feature type="transmembrane region" description="Helical" evidence="1">
    <location>
        <begin position="144"/>
        <end position="164"/>
    </location>
</feature>
<dbReference type="AlphaFoldDB" id="D5V5K6"/>
<dbReference type="STRING" id="572480.Arnit_0377"/>
<keyword evidence="1" id="KW-0472">Membrane</keyword>
<dbReference type="PANTHER" id="PTHR34219:SF3">
    <property type="entry name" value="BLL7967 PROTEIN"/>
    <property type="match status" value="1"/>
</dbReference>
<accession>D5V5K6</accession>
<dbReference type="EMBL" id="CP001999">
    <property type="protein sequence ID" value="ADG92042.1"/>
    <property type="molecule type" value="Genomic_DNA"/>
</dbReference>
<feature type="transmembrane region" description="Helical" evidence="1">
    <location>
        <begin position="185"/>
        <end position="210"/>
    </location>
</feature>
<keyword evidence="1" id="KW-0812">Transmembrane</keyword>
<evidence type="ECO:0000313" key="3">
    <source>
        <dbReference type="Proteomes" id="UP000000939"/>
    </source>
</evidence>
<dbReference type="Proteomes" id="UP000000939">
    <property type="component" value="Chromosome"/>
</dbReference>
<dbReference type="KEGG" id="ant:Arnit_0377"/>
<organism evidence="2 3">
    <name type="scientific">Arcobacter nitrofigilis (strain ATCC 33309 / DSM 7299 / CCUG 15893 / LMG 7604 / NCTC 12251 / CI)</name>
    <name type="common">Campylobacter nitrofigilis</name>
    <dbReference type="NCBI Taxonomy" id="572480"/>
    <lineage>
        <taxon>Bacteria</taxon>
        <taxon>Pseudomonadati</taxon>
        <taxon>Campylobacterota</taxon>
        <taxon>Epsilonproteobacteria</taxon>
        <taxon>Campylobacterales</taxon>
        <taxon>Arcobacteraceae</taxon>
        <taxon>Arcobacter</taxon>
    </lineage>
</organism>